<sequence length="353" mass="40917">MSTSGLIAAKKRIENAVRRYDVPTDTKPNQVDRCENGALLLSLLQSRLNWTNAVFARYKMDSLQQPKRTTSSRKKWPNMRYLGTCDLEIGAHLFEQTIFYEAIRTETWRSIAEKQGLHVPEKKTTQVMPDAELLPDASPALLESGSEEPPQNEEEQNEPKEMSSIEEGRQIETNQSEEEEEEKLIYMDIVFELREFPNERFVFPKETIVEAIPLSSTEYNMLASFTIPFDSDPAEAFFLPAKEKILKYGHTSQLDCIKQFLQLEPPETREAKARTLKHECYEPVTIQLTNTNQETVKALQGYVDDMEKVRKRMKEKMKLFPQHTYIQFDLPKEDPQSIEMLDLVRKAAFIPDI</sequence>
<comment type="caution">
    <text evidence="3">The sequence shown here is derived from an EMBL/GenBank/DDBJ whole genome shotgun (WGS) entry which is preliminary data.</text>
</comment>
<dbReference type="PANTHER" id="PTHR28108:SF1">
    <property type="entry name" value="SWR1-COMPLEX PROTEIN 3"/>
    <property type="match status" value="1"/>
</dbReference>
<keyword evidence="4" id="KW-1185">Reference proteome</keyword>
<dbReference type="PANTHER" id="PTHR28108">
    <property type="entry name" value="SWR1-COMPLEX PROTEIN 3"/>
    <property type="match status" value="1"/>
</dbReference>
<dbReference type="EMBL" id="LUGH01002051">
    <property type="protein sequence ID" value="OBZ80495.1"/>
    <property type="molecule type" value="Genomic_DNA"/>
</dbReference>
<dbReference type="InterPro" id="IPR037651">
    <property type="entry name" value="Swc3"/>
</dbReference>
<evidence type="ECO:0000313" key="4">
    <source>
        <dbReference type="Proteomes" id="UP000093000"/>
    </source>
</evidence>
<feature type="region of interest" description="Disordered" evidence="1">
    <location>
        <begin position="140"/>
        <end position="180"/>
    </location>
</feature>
<feature type="domain" description="Swc3 C-terminal" evidence="2">
    <location>
        <begin position="188"/>
        <end position="317"/>
    </location>
</feature>
<dbReference type="Pfam" id="PF26242">
    <property type="entry name" value="Swc3_C"/>
    <property type="match status" value="1"/>
</dbReference>
<reference evidence="3 4" key="1">
    <citation type="submission" date="2016-03" db="EMBL/GenBank/DDBJ databases">
        <title>Choanephora cucurbitarum.</title>
        <authorList>
            <person name="Min B."/>
            <person name="Park H."/>
            <person name="Park J.-H."/>
            <person name="Shin H.-D."/>
            <person name="Choi I.-G."/>
        </authorList>
    </citation>
    <scope>NUCLEOTIDE SEQUENCE [LARGE SCALE GENOMIC DNA]</scope>
    <source>
        <strain evidence="3 4">KUS-F28377</strain>
    </source>
</reference>
<dbReference type="Proteomes" id="UP000093000">
    <property type="component" value="Unassembled WGS sequence"/>
</dbReference>
<dbReference type="OrthoDB" id="2162994at2759"/>
<evidence type="ECO:0000313" key="3">
    <source>
        <dbReference type="EMBL" id="OBZ80495.1"/>
    </source>
</evidence>
<dbReference type="GO" id="GO:0140849">
    <property type="term" value="F:ATP-dependent H2AZ histone chaperone activity"/>
    <property type="evidence" value="ECO:0007669"/>
    <property type="project" value="InterPro"/>
</dbReference>
<dbReference type="STRING" id="101091.A0A1C7MUC6"/>
<organism evidence="3 4">
    <name type="scientific">Choanephora cucurbitarum</name>
    <dbReference type="NCBI Taxonomy" id="101091"/>
    <lineage>
        <taxon>Eukaryota</taxon>
        <taxon>Fungi</taxon>
        <taxon>Fungi incertae sedis</taxon>
        <taxon>Mucoromycota</taxon>
        <taxon>Mucoromycotina</taxon>
        <taxon>Mucoromycetes</taxon>
        <taxon>Mucorales</taxon>
        <taxon>Mucorineae</taxon>
        <taxon>Choanephoraceae</taxon>
        <taxon>Choanephoroideae</taxon>
        <taxon>Choanephora</taxon>
    </lineage>
</organism>
<feature type="compositionally biased region" description="Basic and acidic residues" evidence="1">
    <location>
        <begin position="157"/>
        <end position="170"/>
    </location>
</feature>
<dbReference type="GO" id="GO:0000812">
    <property type="term" value="C:Swr1 complex"/>
    <property type="evidence" value="ECO:0007669"/>
    <property type="project" value="InterPro"/>
</dbReference>
<proteinExistence type="predicted"/>
<dbReference type="AlphaFoldDB" id="A0A1C7MUC6"/>
<dbReference type="InterPro" id="IPR058986">
    <property type="entry name" value="Swc3_C"/>
</dbReference>
<evidence type="ECO:0000259" key="2">
    <source>
        <dbReference type="Pfam" id="PF26242"/>
    </source>
</evidence>
<protein>
    <recommendedName>
        <fullName evidence="2">Swc3 C-terminal domain-containing protein</fullName>
    </recommendedName>
</protein>
<gene>
    <name evidence="3" type="ORF">A0J61_11456</name>
</gene>
<evidence type="ECO:0000256" key="1">
    <source>
        <dbReference type="SAM" id="MobiDB-lite"/>
    </source>
</evidence>
<feature type="non-terminal residue" evidence="3">
    <location>
        <position position="353"/>
    </location>
</feature>
<dbReference type="InParanoid" id="A0A1C7MUC6"/>
<name>A0A1C7MUC6_9FUNG</name>
<accession>A0A1C7MUC6</accession>